<dbReference type="Gene3D" id="3.40.50.150">
    <property type="entry name" value="Vaccinia Virus protein VP39"/>
    <property type="match status" value="1"/>
</dbReference>
<dbReference type="GO" id="GO:0008757">
    <property type="term" value="F:S-adenosylmethionine-dependent methyltransferase activity"/>
    <property type="evidence" value="ECO:0007669"/>
    <property type="project" value="InterPro"/>
</dbReference>
<dbReference type="InterPro" id="IPR050903">
    <property type="entry name" value="Bact_Chemotaxis_MeTrfase"/>
</dbReference>
<dbReference type="InterPro" id="IPR029063">
    <property type="entry name" value="SAM-dependent_MTases_sf"/>
</dbReference>
<proteinExistence type="predicted"/>
<dbReference type="SUPFAM" id="SSF47757">
    <property type="entry name" value="Chemotaxis receptor methyltransferase CheR, N-terminal domain"/>
    <property type="match status" value="1"/>
</dbReference>
<accession>A0A172Y7X3</accession>
<dbReference type="EMBL" id="CP015614">
    <property type="protein sequence ID" value="ANF55341.1"/>
    <property type="molecule type" value="Genomic_DNA"/>
</dbReference>
<dbReference type="KEGG" id="bne:DA69_11655"/>
<evidence type="ECO:0000259" key="1">
    <source>
        <dbReference type="PROSITE" id="PS50123"/>
    </source>
</evidence>
<sequence>MTPEDFDRLQALLASRAGYRLSRERMQLAEHRLGPVARREGYHNVEAMLASLWSRPVASLGWGVIEALLNAETWFRRDRAAFEVLERELLPALTAARGGPVRIWSAGAGSGQEAYSLAIAALEAGARVEVLATDLSRQAIEKALSGVYSSFEIQRGLSARTMLRWFEQVDDQWRARPELRAAVTFKRANLLDAPADEGRFDIIFCRHVLSDMTPERRPRLLDGLERGLVDDGCLFLGADERPDGDSVAFRPVAGRRGLYVKSPSAYRRAA</sequence>
<protein>
    <submittedName>
        <fullName evidence="2">Chemotaxis protein CheR</fullName>
    </submittedName>
</protein>
<dbReference type="STRING" id="588932.DA69_11655"/>
<name>A0A172Y7X3_9CAUL</name>
<dbReference type="SUPFAM" id="SSF53335">
    <property type="entry name" value="S-adenosyl-L-methionine-dependent methyltransferases"/>
    <property type="match status" value="1"/>
</dbReference>
<evidence type="ECO:0000313" key="3">
    <source>
        <dbReference type="Proteomes" id="UP000077603"/>
    </source>
</evidence>
<organism evidence="2 3">
    <name type="scientific">Brevundimonas naejangsanensis</name>
    <dbReference type="NCBI Taxonomy" id="588932"/>
    <lineage>
        <taxon>Bacteria</taxon>
        <taxon>Pseudomonadati</taxon>
        <taxon>Pseudomonadota</taxon>
        <taxon>Alphaproteobacteria</taxon>
        <taxon>Caulobacterales</taxon>
        <taxon>Caulobacteraceae</taxon>
        <taxon>Brevundimonas</taxon>
    </lineage>
</organism>
<gene>
    <name evidence="2" type="ORF">DA69_11655</name>
</gene>
<reference evidence="2 3" key="1">
    <citation type="journal article" date="2014" name="Genome Announc.">
        <title>Genome Sequence of a Promising Hydrogen-Producing Facultative Anaerobic Bacterium, Brevundimonas naejangsanensis Strain B1.</title>
        <authorList>
            <person name="Su H."/>
            <person name="Zhang T."/>
            <person name="Bao M."/>
            <person name="Jiang Y."/>
            <person name="Wang Y."/>
            <person name="Tan T."/>
        </authorList>
    </citation>
    <scope>NUCLEOTIDE SEQUENCE [LARGE SCALE GENOMIC DNA]</scope>
    <source>
        <strain evidence="2 3">B1</strain>
    </source>
</reference>
<dbReference type="RefSeq" id="WP_025976547.1">
    <property type="nucleotide sequence ID" value="NZ_CP015614.1"/>
</dbReference>
<dbReference type="PANTHER" id="PTHR24422:SF21">
    <property type="entry name" value="CHEMOTAXIS PROTEIN METHYLTRANSFERASE 1"/>
    <property type="match status" value="1"/>
</dbReference>
<dbReference type="AlphaFoldDB" id="A0A172Y7X3"/>
<feature type="domain" description="CheR-type methyltransferase" evidence="1">
    <location>
        <begin position="1"/>
        <end position="270"/>
    </location>
</feature>
<dbReference type="OrthoDB" id="9816309at2"/>
<dbReference type="Pfam" id="PF01739">
    <property type="entry name" value="CheR"/>
    <property type="match status" value="1"/>
</dbReference>
<keyword evidence="3" id="KW-1185">Reference proteome</keyword>
<dbReference type="SMART" id="SM00138">
    <property type="entry name" value="MeTrc"/>
    <property type="match status" value="1"/>
</dbReference>
<evidence type="ECO:0000313" key="2">
    <source>
        <dbReference type="EMBL" id="ANF55341.1"/>
    </source>
</evidence>
<dbReference type="eggNOG" id="COG1352">
    <property type="taxonomic scope" value="Bacteria"/>
</dbReference>
<dbReference type="PRINTS" id="PR00996">
    <property type="entry name" value="CHERMTFRASE"/>
</dbReference>
<dbReference type="InterPro" id="IPR000780">
    <property type="entry name" value="CheR_MeTrfase"/>
</dbReference>
<dbReference type="InterPro" id="IPR022642">
    <property type="entry name" value="CheR_C"/>
</dbReference>
<dbReference type="PROSITE" id="PS50123">
    <property type="entry name" value="CHER"/>
    <property type="match status" value="1"/>
</dbReference>
<dbReference type="Proteomes" id="UP000077603">
    <property type="component" value="Chromosome"/>
</dbReference>
<dbReference type="PANTHER" id="PTHR24422">
    <property type="entry name" value="CHEMOTAXIS PROTEIN METHYLTRANSFERASE"/>
    <property type="match status" value="1"/>
</dbReference>